<dbReference type="EMBL" id="MLJW01004254">
    <property type="protein sequence ID" value="OIQ70337.1"/>
    <property type="molecule type" value="Genomic_DNA"/>
</dbReference>
<evidence type="ECO:0000313" key="1">
    <source>
        <dbReference type="EMBL" id="OIQ70337.1"/>
    </source>
</evidence>
<proteinExistence type="predicted"/>
<name>A0A1J5PFD9_9ZZZZ</name>
<comment type="caution">
    <text evidence="1">The sequence shown here is derived from an EMBL/GenBank/DDBJ whole genome shotgun (WGS) entry which is preliminary data.</text>
</comment>
<organism evidence="1">
    <name type="scientific">mine drainage metagenome</name>
    <dbReference type="NCBI Taxonomy" id="410659"/>
    <lineage>
        <taxon>unclassified sequences</taxon>
        <taxon>metagenomes</taxon>
        <taxon>ecological metagenomes</taxon>
    </lineage>
</organism>
<gene>
    <name evidence="1" type="ORF">GALL_480480</name>
</gene>
<accession>A0A1J5PFD9</accession>
<sequence>MLVGNDLSYADVMALLAQPEQWLGRTVNPTLYAPTEFARRRAEDNAFVNRVIEQPKIFLLGEEDAIASLG</sequence>
<protein>
    <submittedName>
        <fullName evidence="1">Uncharacterized protein</fullName>
    </submittedName>
</protein>
<dbReference type="AlphaFoldDB" id="A0A1J5PFD9"/>
<reference evidence="1" key="1">
    <citation type="submission" date="2016-10" db="EMBL/GenBank/DDBJ databases">
        <title>Sequence of Gallionella enrichment culture.</title>
        <authorList>
            <person name="Poehlein A."/>
            <person name="Muehling M."/>
            <person name="Daniel R."/>
        </authorList>
    </citation>
    <scope>NUCLEOTIDE SEQUENCE</scope>
</reference>